<evidence type="ECO:0000256" key="2">
    <source>
        <dbReference type="ARBA" id="ARBA00022448"/>
    </source>
</evidence>
<keyword evidence="2" id="KW-0813">Transport</keyword>
<dbReference type="Gene3D" id="3.40.190.10">
    <property type="entry name" value="Periplasmic binding protein-like II"/>
    <property type="match status" value="1"/>
</dbReference>
<evidence type="ECO:0000256" key="3">
    <source>
        <dbReference type="ARBA" id="ARBA00022729"/>
    </source>
</evidence>
<keyword evidence="7" id="KW-1185">Reference proteome</keyword>
<gene>
    <name evidence="6" type="ORF">AALT52_06780</name>
</gene>
<dbReference type="SUPFAM" id="SSF53850">
    <property type="entry name" value="Periplasmic binding protein-like II"/>
    <property type="match status" value="1"/>
</dbReference>
<organism evidence="6 7">
    <name type="scientific">Ligilactobacillus faecis</name>
    <dbReference type="NCBI Taxonomy" id="762833"/>
    <lineage>
        <taxon>Bacteria</taxon>
        <taxon>Bacillati</taxon>
        <taxon>Bacillota</taxon>
        <taxon>Bacilli</taxon>
        <taxon>Lactobacillales</taxon>
        <taxon>Lactobacillaceae</taxon>
        <taxon>Ligilactobacillus</taxon>
    </lineage>
</organism>
<dbReference type="Gene3D" id="3.10.105.10">
    <property type="entry name" value="Dipeptide-binding Protein, Domain 3"/>
    <property type="match status" value="1"/>
</dbReference>
<evidence type="ECO:0000259" key="5">
    <source>
        <dbReference type="Pfam" id="PF00496"/>
    </source>
</evidence>
<dbReference type="EMBL" id="JBCLUF010000022">
    <property type="protein sequence ID" value="MEY8662587.1"/>
    <property type="molecule type" value="Genomic_DNA"/>
</dbReference>
<dbReference type="PANTHER" id="PTHR30290:SF9">
    <property type="entry name" value="OLIGOPEPTIDE-BINDING PROTEIN APPA"/>
    <property type="match status" value="1"/>
</dbReference>
<comment type="similarity">
    <text evidence="1">Belongs to the bacterial solute-binding protein 5 family.</text>
</comment>
<dbReference type="InterPro" id="IPR039424">
    <property type="entry name" value="SBP_5"/>
</dbReference>
<dbReference type="PIRSF" id="PIRSF002741">
    <property type="entry name" value="MppA"/>
    <property type="match status" value="1"/>
</dbReference>
<dbReference type="Pfam" id="PF00496">
    <property type="entry name" value="SBP_bac_5"/>
    <property type="match status" value="1"/>
</dbReference>
<feature type="domain" description="Solute-binding protein family 5" evidence="5">
    <location>
        <begin position="106"/>
        <end position="485"/>
    </location>
</feature>
<dbReference type="RefSeq" id="WP_369942241.1">
    <property type="nucleotide sequence ID" value="NZ_JBCLUF010000022.1"/>
</dbReference>
<proteinExistence type="inferred from homology"/>
<feature type="chain" id="PRO_5046554656" evidence="4">
    <location>
        <begin position="33"/>
        <end position="581"/>
    </location>
</feature>
<evidence type="ECO:0000256" key="1">
    <source>
        <dbReference type="ARBA" id="ARBA00005695"/>
    </source>
</evidence>
<name>A0ABV4DQ45_9LACO</name>
<evidence type="ECO:0000313" key="6">
    <source>
        <dbReference type="EMBL" id="MEY8662587.1"/>
    </source>
</evidence>
<accession>A0ABV4DQ45</accession>
<dbReference type="Proteomes" id="UP001565236">
    <property type="component" value="Unassembled WGS sequence"/>
</dbReference>
<evidence type="ECO:0000313" key="7">
    <source>
        <dbReference type="Proteomes" id="UP001565236"/>
    </source>
</evidence>
<dbReference type="PANTHER" id="PTHR30290">
    <property type="entry name" value="PERIPLASMIC BINDING COMPONENT OF ABC TRANSPORTER"/>
    <property type="match status" value="1"/>
</dbReference>
<dbReference type="InterPro" id="IPR000914">
    <property type="entry name" value="SBP_5_dom"/>
</dbReference>
<sequence>MKRKKKSKWCAVLVCVGTLLVQSVLPTSLAFATELPQKMPTTRPVKKGGTLHLGFVSDTPFKGIFAEELSDDAATSSAASFAIPSLFRSNSEHNYAKGGLADLSIDWKKKTITAKVSPKAKWSDGQPLTARDLAFSYEVIANKDSGSHRYNESLAEIEGMQAYHLGQAQKIAGLEEKDAKTLVIHYQQMHPAMNIKGSKYLSNTALPYHYLKDIPMDKLASSDELRKKPLSYGAFVAKKIVPGEAIEYVPNKYFIKKPKLDKLLFEVVATSQAAAALKARKFDVLMNEPSNVYAKVKKLKDYTVLGARELYYSYLGFKVGHADQAGVSVMNKNSVVADRTLRQAMAYAMNVDQVSKKFGSGLSYRATSIVPDAFGKYHDSKAKGYPYDMKKANALLDKAGYKRQKDGYRTRPNGKPLTVRLLAYEDSNDFEAVVANYIEQWKKLGVRVKLVHGRFQDYNVMTEMLINDSSAFDMWMLAWSVSSEPTAHAVSFLPNAPYNFGHFATKENTELINSFTKSKKAFNEKYLLKQFYKWQEYMDQEAFIVPLQNTHTTLPVAKNVQGIDLEGGKGYYMWTEVGFAK</sequence>
<keyword evidence="3 4" id="KW-0732">Signal</keyword>
<protein>
    <submittedName>
        <fullName evidence="6">ABC transporter substrate-binding protein</fullName>
    </submittedName>
</protein>
<comment type="caution">
    <text evidence="6">The sequence shown here is derived from an EMBL/GenBank/DDBJ whole genome shotgun (WGS) entry which is preliminary data.</text>
</comment>
<evidence type="ECO:0000256" key="4">
    <source>
        <dbReference type="SAM" id="SignalP"/>
    </source>
</evidence>
<feature type="signal peptide" evidence="4">
    <location>
        <begin position="1"/>
        <end position="32"/>
    </location>
</feature>
<reference evidence="6 7" key="1">
    <citation type="submission" date="2024-03" db="EMBL/GenBank/DDBJ databases">
        <title>Mouse gut bacterial collection (mGBC) of GemPharmatech.</title>
        <authorList>
            <person name="He Y."/>
            <person name="Dong L."/>
            <person name="Wu D."/>
            <person name="Gao X."/>
            <person name="Lin Z."/>
        </authorList>
    </citation>
    <scope>NUCLEOTIDE SEQUENCE [LARGE SCALE GENOMIC DNA]</scope>
    <source>
        <strain evidence="6 7">15-30</strain>
    </source>
</reference>
<dbReference type="InterPro" id="IPR030678">
    <property type="entry name" value="Peptide/Ni-bd"/>
</dbReference>